<evidence type="ECO:0000313" key="3">
    <source>
        <dbReference type="EMBL" id="CAK0772822.1"/>
    </source>
</evidence>
<comment type="caution">
    <text evidence="3">The sequence shown here is derived from an EMBL/GenBank/DDBJ whole genome shotgun (WGS) entry which is preliminary data.</text>
</comment>
<keyword evidence="2" id="KW-1133">Transmembrane helix</keyword>
<feature type="transmembrane region" description="Helical" evidence="2">
    <location>
        <begin position="67"/>
        <end position="87"/>
    </location>
</feature>
<dbReference type="EMBL" id="CAUYUE010000005">
    <property type="protein sequence ID" value="CAK0772822.1"/>
    <property type="molecule type" value="Genomic_DNA"/>
</dbReference>
<proteinExistence type="predicted"/>
<keyword evidence="2" id="KW-0472">Membrane</keyword>
<evidence type="ECO:0000313" key="4">
    <source>
        <dbReference type="Proteomes" id="UP001314263"/>
    </source>
</evidence>
<organism evidence="3 4">
    <name type="scientific">Coccomyxa viridis</name>
    <dbReference type="NCBI Taxonomy" id="1274662"/>
    <lineage>
        <taxon>Eukaryota</taxon>
        <taxon>Viridiplantae</taxon>
        <taxon>Chlorophyta</taxon>
        <taxon>core chlorophytes</taxon>
        <taxon>Trebouxiophyceae</taxon>
        <taxon>Trebouxiophyceae incertae sedis</taxon>
        <taxon>Coccomyxaceae</taxon>
        <taxon>Coccomyxa</taxon>
    </lineage>
</organism>
<reference evidence="3 4" key="1">
    <citation type="submission" date="2023-10" db="EMBL/GenBank/DDBJ databases">
        <authorList>
            <person name="Maclean D."/>
            <person name="Macfadyen A."/>
        </authorList>
    </citation>
    <scope>NUCLEOTIDE SEQUENCE [LARGE SCALE GENOMIC DNA]</scope>
</reference>
<dbReference type="Proteomes" id="UP001314263">
    <property type="component" value="Unassembled WGS sequence"/>
</dbReference>
<keyword evidence="4" id="KW-1185">Reference proteome</keyword>
<protein>
    <submittedName>
        <fullName evidence="3">Uncharacterized protein</fullName>
    </submittedName>
</protein>
<dbReference type="AlphaFoldDB" id="A0AAV1I0K8"/>
<accession>A0AAV1I0K8</accession>
<sequence length="91" mass="10154">MTKDKAGASIGMQNGRRPDPVSRIHGLPEIPVEDVSSRRSSPRLKATRDKIREQENAVLDVFSQESFFKIGGALVVFLIVFFVFIIGPPER</sequence>
<evidence type="ECO:0000256" key="1">
    <source>
        <dbReference type="SAM" id="MobiDB-lite"/>
    </source>
</evidence>
<name>A0AAV1I0K8_9CHLO</name>
<feature type="region of interest" description="Disordered" evidence="1">
    <location>
        <begin position="1"/>
        <end position="48"/>
    </location>
</feature>
<gene>
    <name evidence="3" type="ORF">CVIRNUC_004003</name>
</gene>
<keyword evidence="2" id="KW-0812">Transmembrane</keyword>
<evidence type="ECO:0000256" key="2">
    <source>
        <dbReference type="SAM" id="Phobius"/>
    </source>
</evidence>